<dbReference type="eggNOG" id="ENOG5032Z51">
    <property type="taxonomic scope" value="Bacteria"/>
</dbReference>
<evidence type="ECO:0000313" key="4">
    <source>
        <dbReference type="Proteomes" id="UP000004848"/>
    </source>
</evidence>
<keyword evidence="1" id="KW-0472">Membrane</keyword>
<dbReference type="Proteomes" id="UP000004848">
    <property type="component" value="Unassembled WGS sequence"/>
</dbReference>
<evidence type="ECO:0000256" key="1">
    <source>
        <dbReference type="SAM" id="Phobius"/>
    </source>
</evidence>
<keyword evidence="1" id="KW-0812">Transmembrane</keyword>
<feature type="domain" description="DUF1468" evidence="2">
    <location>
        <begin position="6"/>
        <end position="149"/>
    </location>
</feature>
<feature type="transmembrane region" description="Helical" evidence="1">
    <location>
        <begin position="79"/>
        <end position="112"/>
    </location>
</feature>
<feature type="transmembrane region" description="Helical" evidence="1">
    <location>
        <begin position="124"/>
        <end position="141"/>
    </location>
</feature>
<name>A0P3D3_ROSAI</name>
<reference evidence="3 4" key="1">
    <citation type="submission" date="2006-05" db="EMBL/GenBank/DDBJ databases">
        <authorList>
            <person name="King G."/>
            <person name="Ferriera S."/>
            <person name="Johnson J."/>
            <person name="Kravitz S."/>
            <person name="Beeson K."/>
            <person name="Sutton G."/>
            <person name="Rogers Y.-H."/>
            <person name="Friedman R."/>
            <person name="Frazier M."/>
            <person name="Venter J.C."/>
        </authorList>
    </citation>
    <scope>NUCLEOTIDE SEQUENCE [LARGE SCALE GENOMIC DNA]</scope>
    <source>
        <strain evidence="4">ATCC 25650 / DSM 13394 / JCM 20685 / NBRC 16684 / NCIMB 2208 / IAM 12614 / B1</strain>
    </source>
</reference>
<evidence type="ECO:0000259" key="2">
    <source>
        <dbReference type="Pfam" id="PF07331"/>
    </source>
</evidence>
<dbReference type="Pfam" id="PF07331">
    <property type="entry name" value="TctB"/>
    <property type="match status" value="1"/>
</dbReference>
<protein>
    <recommendedName>
        <fullName evidence="2">DUF1468 domain-containing protein</fullName>
    </recommendedName>
</protein>
<gene>
    <name evidence="3" type="ORF">SIAM614_05441</name>
</gene>
<comment type="caution">
    <text evidence="3">The sequence shown here is derived from an EMBL/GenBank/DDBJ whole genome shotgun (WGS) entry which is preliminary data.</text>
</comment>
<accession>A0P3D3</accession>
<dbReference type="EMBL" id="AAUW01000030">
    <property type="protein sequence ID" value="EAV40486.1"/>
    <property type="molecule type" value="Genomic_DNA"/>
</dbReference>
<proteinExistence type="predicted"/>
<evidence type="ECO:0000313" key="3">
    <source>
        <dbReference type="EMBL" id="EAV40486.1"/>
    </source>
</evidence>
<feature type="transmembrane region" description="Helical" evidence="1">
    <location>
        <begin position="36"/>
        <end position="58"/>
    </location>
</feature>
<keyword evidence="1" id="KW-1133">Transmembrane helix</keyword>
<dbReference type="AlphaFoldDB" id="A0P3D3"/>
<dbReference type="InterPro" id="IPR009936">
    <property type="entry name" value="DUF1468"/>
</dbReference>
<organism evidence="3 4">
    <name type="scientific">Roseibium aggregatum (strain ATCC 25650 / DSM 13394 / JCM 20685 / NBRC 16684 / NCIMB 2208 / IAM 12614 / B1)</name>
    <name type="common">Stappia aggregata</name>
    <dbReference type="NCBI Taxonomy" id="384765"/>
    <lineage>
        <taxon>Bacteria</taxon>
        <taxon>Pseudomonadati</taxon>
        <taxon>Pseudomonadota</taxon>
        <taxon>Alphaproteobacteria</taxon>
        <taxon>Hyphomicrobiales</taxon>
        <taxon>Stappiaceae</taxon>
        <taxon>Roseibium</taxon>
    </lineage>
</organism>
<sequence length="163" mass="17971">MEMVVVFAILVLAVAMWFVADKFPNSMKYAKIDSDYWPKLVCGALAVVSFLQLLQQAVGLRASLQSASGGTRSSVDPAYVVRLVLIGGLILAYFFALQWLGFVVATMLFLWAASFATPYSNLTAKLLFSPLFTFGLCLFFTRGLSLPLPRGQGIFYDLSLLLY</sequence>